<evidence type="ECO:0000256" key="4">
    <source>
        <dbReference type="PROSITE-ProRule" id="PRU00182"/>
    </source>
</evidence>
<dbReference type="Pfam" id="PF00849">
    <property type="entry name" value="PseudoU_synth_2"/>
    <property type="match status" value="1"/>
</dbReference>
<comment type="caution">
    <text evidence="7">The sequence shown here is derived from an EMBL/GenBank/DDBJ whole genome shotgun (WGS) entry which is preliminary data.</text>
</comment>
<dbReference type="GO" id="GO:0005829">
    <property type="term" value="C:cytosol"/>
    <property type="evidence" value="ECO:0007669"/>
    <property type="project" value="UniProtKB-ARBA"/>
</dbReference>
<sequence>MLRIDKLLANMGYGTRKEVKKLLKAGVVKVDGMTIKDAKTHVDPKEQVVTVWGEEVEYKPFIYLMMNKPKGVISATEDAVEETVVDLLEEEDRIFDPFPVGRLDKDTEGLLLLTNDGQLAHQLLSPKKHVPKTYEAIIDGEVTEEDVVAFQRGVVLDDGYETKPAKLVIVRSGLRSDVQITITEGKFHQIKRMFQAVGKRVVYLKRVQMGPLPLDETLEPGEYRELTDEEIALLKGEDKK</sequence>
<dbReference type="InterPro" id="IPR036986">
    <property type="entry name" value="S4_RNA-bd_sf"/>
</dbReference>
<dbReference type="Gene3D" id="3.30.70.1560">
    <property type="entry name" value="Alpha-L RNA-binding motif"/>
    <property type="match status" value="1"/>
</dbReference>
<dbReference type="GO" id="GO:0003723">
    <property type="term" value="F:RNA binding"/>
    <property type="evidence" value="ECO:0007669"/>
    <property type="project" value="UniProtKB-KW"/>
</dbReference>
<keyword evidence="8" id="KW-1185">Reference proteome</keyword>
<organism evidence="7 8">
    <name type="scientific">Anoxybacillus kestanbolensis</name>
    <dbReference type="NCBI Taxonomy" id="227476"/>
    <lineage>
        <taxon>Bacteria</taxon>
        <taxon>Bacillati</taxon>
        <taxon>Bacillota</taxon>
        <taxon>Bacilli</taxon>
        <taxon>Bacillales</taxon>
        <taxon>Anoxybacillaceae</taxon>
        <taxon>Anoxybacillus</taxon>
    </lineage>
</organism>
<dbReference type="InterPro" id="IPR042092">
    <property type="entry name" value="PsdUridine_s_RsuA/RluB/E/F_cat"/>
</dbReference>
<dbReference type="FunFam" id="3.10.290.10:FF:000015">
    <property type="entry name" value="Pseudouridine synthase"/>
    <property type="match status" value="1"/>
</dbReference>
<dbReference type="FunFam" id="3.30.70.580:FF:000006">
    <property type="entry name" value="Pseudouridine synthase"/>
    <property type="match status" value="1"/>
</dbReference>
<dbReference type="InterPro" id="IPR050343">
    <property type="entry name" value="RsuA_PseudoU_synthase"/>
</dbReference>
<dbReference type="PANTHER" id="PTHR47683:SF4">
    <property type="entry name" value="PSEUDOURIDINE SYNTHASE"/>
    <property type="match status" value="1"/>
</dbReference>
<gene>
    <name evidence="7" type="ORF">BO219_08770</name>
</gene>
<dbReference type="EC" id="5.4.99.-" evidence="5"/>
<feature type="domain" description="RNA-binding S4" evidence="6">
    <location>
        <begin position="2"/>
        <end position="60"/>
    </location>
</feature>
<name>A0A1V3FLZ7_9BACL</name>
<reference evidence="8" key="1">
    <citation type="submission" date="2016-11" db="EMBL/GenBank/DDBJ databases">
        <title>Draft genome sequence of Anoxybacillus sp. strain 103 isolated from the Qarvajar hot spring in Nagorno-Karabach.</title>
        <authorList>
            <person name="Hovhannisyan P."/>
            <person name="Panosyan H."/>
            <person name="Birkeland N.-K."/>
        </authorList>
    </citation>
    <scope>NUCLEOTIDE SEQUENCE [LARGE SCALE GENOMIC DNA]</scope>
    <source>
        <strain evidence="8">103</strain>
    </source>
</reference>
<accession>A0A1V3FLZ7</accession>
<dbReference type="AlphaFoldDB" id="A0A1V3FLZ7"/>
<evidence type="ECO:0000313" key="7">
    <source>
        <dbReference type="EMBL" id="OOE02581.1"/>
    </source>
</evidence>
<evidence type="ECO:0000256" key="5">
    <source>
        <dbReference type="RuleBase" id="RU003887"/>
    </source>
</evidence>
<dbReference type="FunFam" id="3.30.70.1560:FF:000001">
    <property type="entry name" value="Pseudouridine synthase"/>
    <property type="match status" value="1"/>
</dbReference>
<dbReference type="Proteomes" id="UP000188458">
    <property type="component" value="Unassembled WGS sequence"/>
</dbReference>
<dbReference type="Gene3D" id="3.10.290.10">
    <property type="entry name" value="RNA-binding S4 domain"/>
    <property type="match status" value="1"/>
</dbReference>
<dbReference type="Pfam" id="PF01479">
    <property type="entry name" value="S4"/>
    <property type="match status" value="1"/>
</dbReference>
<dbReference type="GO" id="GO:0000455">
    <property type="term" value="P:enzyme-directed rRNA pseudouridine synthesis"/>
    <property type="evidence" value="ECO:0007669"/>
    <property type="project" value="UniProtKB-ARBA"/>
</dbReference>
<dbReference type="CDD" id="cd02553">
    <property type="entry name" value="PseudoU_synth_RsuA"/>
    <property type="match status" value="1"/>
</dbReference>
<dbReference type="PROSITE" id="PS01149">
    <property type="entry name" value="PSI_RSU"/>
    <property type="match status" value="1"/>
</dbReference>
<dbReference type="InterPro" id="IPR006145">
    <property type="entry name" value="PsdUridine_synth_RsuA/RluA"/>
</dbReference>
<dbReference type="InterPro" id="IPR000748">
    <property type="entry name" value="PsdUridine_synth_RsuA/RluB/E/F"/>
</dbReference>
<dbReference type="PROSITE" id="PS50889">
    <property type="entry name" value="S4"/>
    <property type="match status" value="1"/>
</dbReference>
<dbReference type="PANTHER" id="PTHR47683">
    <property type="entry name" value="PSEUDOURIDINE SYNTHASE FAMILY PROTEIN-RELATED"/>
    <property type="match status" value="1"/>
</dbReference>
<dbReference type="NCBIfam" id="TIGR00093">
    <property type="entry name" value="pseudouridine synthase"/>
    <property type="match status" value="1"/>
</dbReference>
<evidence type="ECO:0000313" key="8">
    <source>
        <dbReference type="Proteomes" id="UP000188458"/>
    </source>
</evidence>
<keyword evidence="3 5" id="KW-0413">Isomerase</keyword>
<keyword evidence="2 4" id="KW-0694">RNA-binding</keyword>
<comment type="similarity">
    <text evidence="1 5">Belongs to the pseudouridine synthase RsuA family.</text>
</comment>
<dbReference type="GO" id="GO:0120159">
    <property type="term" value="F:rRNA pseudouridine synthase activity"/>
    <property type="evidence" value="ECO:0007669"/>
    <property type="project" value="UniProtKB-ARBA"/>
</dbReference>
<dbReference type="EMBL" id="MQAD01000013">
    <property type="protein sequence ID" value="OOE02581.1"/>
    <property type="molecule type" value="Genomic_DNA"/>
</dbReference>
<dbReference type="InterPro" id="IPR018496">
    <property type="entry name" value="PsdUridine_synth_RsuA/RluB_CS"/>
</dbReference>
<dbReference type="Gene3D" id="3.30.70.580">
    <property type="entry name" value="Pseudouridine synthase I, catalytic domain, N-terminal subdomain"/>
    <property type="match status" value="1"/>
</dbReference>
<dbReference type="InterPro" id="IPR002942">
    <property type="entry name" value="S4_RNA-bd"/>
</dbReference>
<protein>
    <recommendedName>
        <fullName evidence="5">Pseudouridine synthase</fullName>
        <ecNumber evidence="5">5.4.99.-</ecNumber>
    </recommendedName>
</protein>
<evidence type="ECO:0000256" key="1">
    <source>
        <dbReference type="ARBA" id="ARBA00008348"/>
    </source>
</evidence>
<dbReference type="SMART" id="SM00363">
    <property type="entry name" value="S4"/>
    <property type="match status" value="1"/>
</dbReference>
<dbReference type="RefSeq" id="WP_077429247.1">
    <property type="nucleotide sequence ID" value="NZ_MQAD01000013.1"/>
</dbReference>
<dbReference type="SUPFAM" id="SSF55120">
    <property type="entry name" value="Pseudouridine synthase"/>
    <property type="match status" value="1"/>
</dbReference>
<evidence type="ECO:0000256" key="2">
    <source>
        <dbReference type="ARBA" id="ARBA00022884"/>
    </source>
</evidence>
<dbReference type="SUPFAM" id="SSF55174">
    <property type="entry name" value="Alpha-L RNA-binding motif"/>
    <property type="match status" value="1"/>
</dbReference>
<dbReference type="InterPro" id="IPR020094">
    <property type="entry name" value="TruA/RsuA/RluB/E/F_N"/>
</dbReference>
<evidence type="ECO:0000256" key="3">
    <source>
        <dbReference type="ARBA" id="ARBA00023235"/>
    </source>
</evidence>
<evidence type="ECO:0000259" key="6">
    <source>
        <dbReference type="SMART" id="SM00363"/>
    </source>
</evidence>
<proteinExistence type="inferred from homology"/>
<dbReference type="InterPro" id="IPR020103">
    <property type="entry name" value="PsdUridine_synth_cat_dom_sf"/>
</dbReference>